<dbReference type="EMBL" id="BK015173">
    <property type="protein sequence ID" value="DAD94102.1"/>
    <property type="molecule type" value="Genomic_DNA"/>
</dbReference>
<evidence type="ECO:0000313" key="2">
    <source>
        <dbReference type="EMBL" id="DAD94102.1"/>
    </source>
</evidence>
<reference evidence="2" key="1">
    <citation type="journal article" date="2021" name="Proc. Natl. Acad. Sci. U.S.A.">
        <title>A Catalog of Tens of Thousands of Viruses from Human Metagenomes Reveals Hidden Associations with Chronic Diseases.</title>
        <authorList>
            <person name="Tisza M.J."/>
            <person name="Buck C.B."/>
        </authorList>
    </citation>
    <scope>NUCLEOTIDE SEQUENCE</scope>
    <source>
        <strain evidence="2">CtUF252</strain>
    </source>
</reference>
<feature type="coiled-coil region" evidence="1">
    <location>
        <begin position="34"/>
        <end position="85"/>
    </location>
</feature>
<keyword evidence="1" id="KW-0175">Coiled coil</keyword>
<name>A0A8S5NHC0_9CAUD</name>
<organism evidence="2">
    <name type="scientific">Siphoviridae sp. ctUF252</name>
    <dbReference type="NCBI Taxonomy" id="2826350"/>
    <lineage>
        <taxon>Viruses</taxon>
        <taxon>Duplodnaviria</taxon>
        <taxon>Heunggongvirae</taxon>
        <taxon>Uroviricota</taxon>
        <taxon>Caudoviricetes</taxon>
    </lineage>
</organism>
<protein>
    <submittedName>
        <fullName evidence="2">Uncharacterized protein</fullName>
    </submittedName>
</protein>
<sequence>MNEEVLKSYEELKRNRNIINTIEPDFFFEIVDCLLKENEELKAFKKQVTDIESTNFIKYKNYITVQKVKDKIEELKKKVEELTDDKGYWGGSDLLEQIKVLQELLEENENHIPRID</sequence>
<accession>A0A8S5NHC0</accession>
<evidence type="ECO:0000256" key="1">
    <source>
        <dbReference type="SAM" id="Coils"/>
    </source>
</evidence>
<proteinExistence type="predicted"/>